<reference evidence="1" key="1">
    <citation type="journal article" date="2014" name="Front. Microbiol.">
        <title>High frequency of phylogenetically diverse reductive dehalogenase-homologous genes in deep subseafloor sedimentary metagenomes.</title>
        <authorList>
            <person name="Kawai M."/>
            <person name="Futagami T."/>
            <person name="Toyoda A."/>
            <person name="Takaki Y."/>
            <person name="Nishi S."/>
            <person name="Hori S."/>
            <person name="Arai W."/>
            <person name="Tsubouchi T."/>
            <person name="Morono Y."/>
            <person name="Uchiyama I."/>
            <person name="Ito T."/>
            <person name="Fujiyama A."/>
            <person name="Inagaki F."/>
            <person name="Takami H."/>
        </authorList>
    </citation>
    <scope>NUCLEOTIDE SEQUENCE</scope>
    <source>
        <strain evidence="1">Expedition CK06-06</strain>
    </source>
</reference>
<dbReference type="EMBL" id="BARV01001878">
    <property type="protein sequence ID" value="GAI01044.1"/>
    <property type="molecule type" value="Genomic_DNA"/>
</dbReference>
<protein>
    <submittedName>
        <fullName evidence="1">Uncharacterized protein</fullName>
    </submittedName>
</protein>
<comment type="caution">
    <text evidence="1">The sequence shown here is derived from an EMBL/GenBank/DDBJ whole genome shotgun (WGS) entry which is preliminary data.</text>
</comment>
<dbReference type="AlphaFoldDB" id="X1M3U9"/>
<gene>
    <name evidence="1" type="ORF">S06H3_05143</name>
</gene>
<proteinExistence type="predicted"/>
<name>X1M3U9_9ZZZZ</name>
<evidence type="ECO:0000313" key="1">
    <source>
        <dbReference type="EMBL" id="GAI01044.1"/>
    </source>
</evidence>
<sequence length="30" mass="3510">IRPLVYRIAYCVSREENRSQNSEARSQNLG</sequence>
<organism evidence="1">
    <name type="scientific">marine sediment metagenome</name>
    <dbReference type="NCBI Taxonomy" id="412755"/>
    <lineage>
        <taxon>unclassified sequences</taxon>
        <taxon>metagenomes</taxon>
        <taxon>ecological metagenomes</taxon>
    </lineage>
</organism>
<accession>X1M3U9</accession>
<feature type="non-terminal residue" evidence="1">
    <location>
        <position position="1"/>
    </location>
</feature>